<proteinExistence type="predicted"/>
<evidence type="ECO:0000313" key="2">
    <source>
        <dbReference type="Proteomes" id="UP000095455"/>
    </source>
</evidence>
<dbReference type="Proteomes" id="UP000095455">
    <property type="component" value="Unassembled WGS sequence"/>
</dbReference>
<protein>
    <submittedName>
        <fullName evidence="1">Uncharacterized protein</fullName>
    </submittedName>
</protein>
<dbReference type="AlphaFoldDB" id="A0A8D9LCK4"/>
<reference evidence="1 2" key="1">
    <citation type="submission" date="2015-09" db="EMBL/GenBank/DDBJ databases">
        <authorList>
            <consortium name="Pathogen Informatics"/>
        </authorList>
    </citation>
    <scope>NUCLEOTIDE SEQUENCE [LARGE SCALE GENOMIC DNA]</scope>
    <source>
        <strain evidence="1 2">2789STDY5608822</strain>
    </source>
</reference>
<name>A0A8D9LCK4_PARDI</name>
<accession>A0A8D9LCK4</accession>
<dbReference type="EMBL" id="CYYK01000013">
    <property type="protein sequence ID" value="CUO90642.1"/>
    <property type="molecule type" value="Genomic_DNA"/>
</dbReference>
<gene>
    <name evidence="1" type="ORF">ERS852380_03426</name>
</gene>
<organism evidence="1 2">
    <name type="scientific">Parabacteroides distasonis</name>
    <dbReference type="NCBI Taxonomy" id="823"/>
    <lineage>
        <taxon>Bacteria</taxon>
        <taxon>Pseudomonadati</taxon>
        <taxon>Bacteroidota</taxon>
        <taxon>Bacteroidia</taxon>
        <taxon>Bacteroidales</taxon>
        <taxon>Tannerellaceae</taxon>
        <taxon>Parabacteroides</taxon>
    </lineage>
</organism>
<evidence type="ECO:0000313" key="1">
    <source>
        <dbReference type="EMBL" id="CUO90642.1"/>
    </source>
</evidence>
<sequence length="52" mass="6389">MVTLYKWLCMCRGEVWNLKKGIGNKTNRPCRIFVKYILLHPNWDRMDLYELK</sequence>
<comment type="caution">
    <text evidence="1">The sequence shown here is derived from an EMBL/GenBank/DDBJ whole genome shotgun (WGS) entry which is preliminary data.</text>
</comment>